<dbReference type="STRING" id="37001.A0A1A9W7M6"/>
<feature type="transmembrane region" description="Helical" evidence="2">
    <location>
        <begin position="617"/>
        <end position="639"/>
    </location>
</feature>
<dbReference type="CDD" id="cd14726">
    <property type="entry name" value="TraB_PrgY-like"/>
    <property type="match status" value="1"/>
</dbReference>
<dbReference type="Pfam" id="PF01963">
    <property type="entry name" value="TraB_PrgY_gumN"/>
    <property type="match status" value="1"/>
</dbReference>
<dbReference type="PANTHER" id="PTHR21530:SF7">
    <property type="entry name" value="TRAB DOMAIN-CONTAINING PROTEIN"/>
    <property type="match status" value="1"/>
</dbReference>
<reference evidence="3" key="2">
    <citation type="submission" date="2020-05" db="UniProtKB">
        <authorList>
            <consortium name="EnsemblMetazoa"/>
        </authorList>
    </citation>
    <scope>IDENTIFICATION</scope>
    <source>
        <strain evidence="3">IAEA</strain>
    </source>
</reference>
<dbReference type="InterPro" id="IPR002816">
    <property type="entry name" value="TraB/PrgY/GumN_fam"/>
</dbReference>
<evidence type="ECO:0000256" key="2">
    <source>
        <dbReference type="SAM" id="Phobius"/>
    </source>
</evidence>
<organism evidence="3 4">
    <name type="scientific">Glossina brevipalpis</name>
    <dbReference type="NCBI Taxonomy" id="37001"/>
    <lineage>
        <taxon>Eukaryota</taxon>
        <taxon>Metazoa</taxon>
        <taxon>Ecdysozoa</taxon>
        <taxon>Arthropoda</taxon>
        <taxon>Hexapoda</taxon>
        <taxon>Insecta</taxon>
        <taxon>Pterygota</taxon>
        <taxon>Neoptera</taxon>
        <taxon>Endopterygota</taxon>
        <taxon>Diptera</taxon>
        <taxon>Brachycera</taxon>
        <taxon>Muscomorpha</taxon>
        <taxon>Hippoboscoidea</taxon>
        <taxon>Glossinidae</taxon>
        <taxon>Glossina</taxon>
    </lineage>
</organism>
<keyword evidence="2" id="KW-0812">Transmembrane</keyword>
<dbReference type="Proteomes" id="UP000091820">
    <property type="component" value="Unassembled WGS sequence"/>
</dbReference>
<dbReference type="VEuPathDB" id="VectorBase:GBRI009121"/>
<protein>
    <recommendedName>
        <fullName evidence="5">TraB domain-containing protein</fullName>
    </recommendedName>
</protein>
<feature type="region of interest" description="Disordered" evidence="1">
    <location>
        <begin position="298"/>
        <end position="329"/>
    </location>
</feature>
<evidence type="ECO:0008006" key="5">
    <source>
        <dbReference type="Google" id="ProtNLM"/>
    </source>
</evidence>
<dbReference type="PANTHER" id="PTHR21530">
    <property type="entry name" value="PHEROMONE SHUTDOWN PROTEIN"/>
    <property type="match status" value="1"/>
</dbReference>
<evidence type="ECO:0000256" key="1">
    <source>
        <dbReference type="SAM" id="MobiDB-lite"/>
    </source>
</evidence>
<keyword evidence="4" id="KW-1185">Reference proteome</keyword>
<feature type="region of interest" description="Disordered" evidence="1">
    <location>
        <begin position="249"/>
        <end position="285"/>
    </location>
</feature>
<proteinExistence type="predicted"/>
<sequence>MDYEFYLNIYQNREHSNLLLHPVLLIMALSASPNYITKIAAKKCRRASNKFNSLRNNGKNSINSTLCDNSVDSDGTKFLSLNVRESVSSNGNFCSIKTSSISITAMNLKNSLDANDSISNETMPYINFTRRSDDLRLQNMYTNMKLIQSESTDTSISQDDTDSTSDFRLKNMNVSIKFNKSESTDTVTSQEGIGLNSRLTAKMMLKTNHPKMSILKINKNVCTDEDIANSAGDTESSSDEESAANIANQRQITLKGATDVAVTPKRSPRRKSSANASNKIRRNTESLLQSRIREMKLSKAGTFPDQSATPTSIGDLSPANSSSVQSQTKRPLTVYDTVEEFEANLPSTVTVLNTPFGSKVYLIGTTHFSEESQDDVSFVIRNVRPDVVMVELCPTRMPILNMDEKSLLEDATSLNLVKIRSIFQTYGCISGLFFMLLLQMSAHIAKDLGTAPGGEFRRALKEIQKLPGCMLHLGDRPIGITLHRALHALSFWQTIKFVWRLTGGSTPNMEEVEDCKQQDLLETVTKEMAGEFPGFSNVFIRERDLFLCHSLQLAALPQSINDGTNSLRPVRVVGIVGVGHANGISEMWGHVDPQEIPTILEIPPTRLSTRVCKYATIYGLISLAVFGMYNIVYGFILICNARKCAN</sequence>
<keyword evidence="2" id="KW-0472">Membrane</keyword>
<evidence type="ECO:0000313" key="4">
    <source>
        <dbReference type="Proteomes" id="UP000091820"/>
    </source>
</evidence>
<keyword evidence="2" id="KW-1133">Transmembrane helix</keyword>
<feature type="compositionally biased region" description="Polar residues" evidence="1">
    <location>
        <begin position="304"/>
        <end position="329"/>
    </location>
</feature>
<dbReference type="InterPro" id="IPR046345">
    <property type="entry name" value="TraB_PrgY-like"/>
</dbReference>
<accession>A0A1A9W7M6</accession>
<evidence type="ECO:0000313" key="3">
    <source>
        <dbReference type="EnsemblMetazoa" id="GBRI009121-PA"/>
    </source>
</evidence>
<name>A0A1A9W7M6_9MUSC</name>
<dbReference type="AlphaFoldDB" id="A0A1A9W7M6"/>
<dbReference type="EnsemblMetazoa" id="GBRI009121-RA">
    <property type="protein sequence ID" value="GBRI009121-PA"/>
    <property type="gene ID" value="GBRI009121"/>
</dbReference>
<reference evidence="4" key="1">
    <citation type="submission" date="2014-03" db="EMBL/GenBank/DDBJ databases">
        <authorList>
            <person name="Aksoy S."/>
            <person name="Warren W."/>
            <person name="Wilson R.K."/>
        </authorList>
    </citation>
    <scope>NUCLEOTIDE SEQUENCE [LARGE SCALE GENOMIC DNA]</scope>
    <source>
        <strain evidence="4">IAEA</strain>
    </source>
</reference>